<name>A0A0J7KTL5_LASNI</name>
<dbReference type="GO" id="GO:0032869">
    <property type="term" value="P:cellular response to insulin stimulus"/>
    <property type="evidence" value="ECO:0007669"/>
    <property type="project" value="TreeGrafter"/>
</dbReference>
<feature type="region of interest" description="Disordered" evidence="1">
    <location>
        <begin position="430"/>
        <end position="449"/>
    </location>
</feature>
<feature type="region of interest" description="Disordered" evidence="1">
    <location>
        <begin position="308"/>
        <end position="380"/>
    </location>
</feature>
<evidence type="ECO:0000256" key="1">
    <source>
        <dbReference type="SAM" id="MobiDB-lite"/>
    </source>
</evidence>
<gene>
    <name evidence="4" type="ORF">RF55_6220</name>
</gene>
<feature type="compositionally biased region" description="Polar residues" evidence="1">
    <location>
        <begin position="366"/>
        <end position="378"/>
    </location>
</feature>
<dbReference type="InterPro" id="IPR007651">
    <property type="entry name" value="Lipin_N"/>
</dbReference>
<dbReference type="PANTHER" id="PTHR12181:SF12">
    <property type="entry name" value="PHOSPHATIDATE PHOSPHATASE"/>
    <property type="match status" value="1"/>
</dbReference>
<dbReference type="AlphaFoldDB" id="A0A0J7KTL5"/>
<feature type="compositionally biased region" description="Basic and acidic residues" evidence="1">
    <location>
        <begin position="458"/>
        <end position="469"/>
    </location>
</feature>
<evidence type="ECO:0000313" key="5">
    <source>
        <dbReference type="Proteomes" id="UP000036403"/>
    </source>
</evidence>
<dbReference type="GO" id="GO:0045944">
    <property type="term" value="P:positive regulation of transcription by RNA polymerase II"/>
    <property type="evidence" value="ECO:0007669"/>
    <property type="project" value="TreeGrafter"/>
</dbReference>
<reference evidence="4 5" key="1">
    <citation type="submission" date="2015-04" db="EMBL/GenBank/DDBJ databases">
        <title>Lasius niger genome sequencing.</title>
        <authorList>
            <person name="Konorov E.A."/>
            <person name="Nikitin M.A."/>
            <person name="Kirill M.V."/>
            <person name="Chang P."/>
        </authorList>
    </citation>
    <scope>NUCLEOTIDE SEQUENCE [LARGE SCALE GENOMIC DNA]</scope>
    <source>
        <tissue evidence="4">Whole</tissue>
    </source>
</reference>
<comment type="caution">
    <text evidence="4">The sequence shown here is derived from an EMBL/GenBank/DDBJ whole genome shotgun (WGS) entry which is preliminary data.</text>
</comment>
<protein>
    <submittedName>
        <fullName evidence="4">Phosphatidate phosphatase lpin1-like protein</fullName>
    </submittedName>
</protein>
<evidence type="ECO:0000259" key="3">
    <source>
        <dbReference type="Pfam" id="PF16876"/>
    </source>
</evidence>
<feature type="compositionally biased region" description="Basic and acidic residues" evidence="1">
    <location>
        <begin position="730"/>
        <end position="741"/>
    </location>
</feature>
<organism evidence="4 5">
    <name type="scientific">Lasius niger</name>
    <name type="common">Black garden ant</name>
    <dbReference type="NCBI Taxonomy" id="67767"/>
    <lineage>
        <taxon>Eukaryota</taxon>
        <taxon>Metazoa</taxon>
        <taxon>Ecdysozoa</taxon>
        <taxon>Arthropoda</taxon>
        <taxon>Hexapoda</taxon>
        <taxon>Insecta</taxon>
        <taxon>Pterygota</taxon>
        <taxon>Neoptera</taxon>
        <taxon>Endopterygota</taxon>
        <taxon>Hymenoptera</taxon>
        <taxon>Apocrita</taxon>
        <taxon>Aculeata</taxon>
        <taxon>Formicoidea</taxon>
        <taxon>Formicidae</taxon>
        <taxon>Formicinae</taxon>
        <taxon>Lasius</taxon>
        <taxon>Lasius</taxon>
    </lineage>
</organism>
<feature type="region of interest" description="Disordered" evidence="1">
    <location>
        <begin position="700"/>
        <end position="741"/>
    </location>
</feature>
<dbReference type="Pfam" id="PF16876">
    <property type="entry name" value="Lipin_mid"/>
    <property type="match status" value="1"/>
</dbReference>
<dbReference type="InterPro" id="IPR026058">
    <property type="entry name" value="LIPIN"/>
</dbReference>
<dbReference type="PANTHER" id="PTHR12181">
    <property type="entry name" value="LIPIN"/>
    <property type="match status" value="1"/>
</dbReference>
<feature type="domain" description="Lipin middle" evidence="3">
    <location>
        <begin position="615"/>
        <end position="722"/>
    </location>
</feature>
<feature type="compositionally biased region" description="Polar residues" evidence="1">
    <location>
        <begin position="574"/>
        <end position="586"/>
    </location>
</feature>
<evidence type="ECO:0000313" key="4">
    <source>
        <dbReference type="EMBL" id="KMQ93666.1"/>
    </source>
</evidence>
<dbReference type="Pfam" id="PF04571">
    <property type="entry name" value="Lipin_N"/>
    <property type="match status" value="1"/>
</dbReference>
<dbReference type="GO" id="GO:0009062">
    <property type="term" value="P:fatty acid catabolic process"/>
    <property type="evidence" value="ECO:0007669"/>
    <property type="project" value="TreeGrafter"/>
</dbReference>
<feature type="region of interest" description="Disordered" evidence="1">
    <location>
        <begin position="458"/>
        <end position="505"/>
    </location>
</feature>
<feature type="compositionally biased region" description="Basic residues" evidence="1">
    <location>
        <begin position="349"/>
        <end position="365"/>
    </location>
</feature>
<feature type="compositionally biased region" description="Polar residues" evidence="1">
    <location>
        <begin position="718"/>
        <end position="728"/>
    </location>
</feature>
<feature type="domain" description="Lipin N-terminal" evidence="2">
    <location>
        <begin position="4"/>
        <end position="110"/>
    </location>
</feature>
<feature type="compositionally biased region" description="Basic and acidic residues" evidence="1">
    <location>
        <begin position="430"/>
        <end position="440"/>
    </location>
</feature>
<dbReference type="GO" id="GO:0019432">
    <property type="term" value="P:triglyceride biosynthetic process"/>
    <property type="evidence" value="ECO:0007669"/>
    <property type="project" value="TreeGrafter"/>
</dbReference>
<evidence type="ECO:0000259" key="2">
    <source>
        <dbReference type="Pfam" id="PF04571"/>
    </source>
</evidence>
<sequence>MYSMNYIAKIISNFRLFYNEINAATLTGAIDVIVIEQPDGTFTCSPFHVRFGKLGVLRSRAKVVDIEINGEPREIHMKLGDSGEAFFVEEVSLNGSPTDAEIPPHLACSPIPDDNCFPPPKFNLLSDLPQEQKEKILIDSVLSIEREKWEQMSALPPDQREMFLIEQFSDLPMEHREKWLQIASLTVEERDEMFKESFGTISPEQKQQMIREQYSALKMEDKEKLFKENFPELSIEQRQNFEKALLSDWKKKEENWEEKHDKNEDEEIFDMDAINEEQPKLPVSCPKSFVAVTSSDRIRKISVVNNDFRPIMDDPQSSSKEKSSDESNSLNKKNLKEEIIEEVKSNNSTKRKRKRKSVMKKKGSQRKTSNGSSSQTEFSEADVLVTEESIFKGPTPVTEVEKKNIAVEPMTCSQDAVEKRPETDFHFFSDSEVTKNKDSRSCSPVQSDTEFEVRKIIQVGSEREDDKGHQQSWRWGELPSPPPEPVSHRNSLSSSTTASQPNKDAQRSMLSGMFSFMKKTSRVRHNPESEGIYLSDLNADELDPEVAALYFPSSHRNSTVVKDGKVMDEEDTESGNGPSLPQSPNSVEGAIGGPKSLDSDFEEPKHSIFDNNVEISISLCGGLDNENGPSKEAFHENLLHFEDVCADPKLYENPNLVVRINGKFYNWTTACPIVLTYVVFQRHLPQRAIESLYMSLPVHEDKKRQSNGKPESRGGYSSWFSWRRSTQPPKKPEDINQSKRF</sequence>
<dbReference type="GO" id="GO:0008195">
    <property type="term" value="F:phosphatidate phosphatase activity"/>
    <property type="evidence" value="ECO:0007669"/>
    <property type="project" value="TreeGrafter"/>
</dbReference>
<proteinExistence type="predicted"/>
<dbReference type="PaxDb" id="67767-A0A0J7KTL5"/>
<dbReference type="OrthoDB" id="4567at2759"/>
<dbReference type="STRING" id="67767.A0A0J7KTL5"/>
<dbReference type="GO" id="GO:0003713">
    <property type="term" value="F:transcription coactivator activity"/>
    <property type="evidence" value="ECO:0007669"/>
    <property type="project" value="TreeGrafter"/>
</dbReference>
<feature type="compositionally biased region" description="Basic and acidic residues" evidence="1">
    <location>
        <begin position="334"/>
        <end position="344"/>
    </location>
</feature>
<feature type="compositionally biased region" description="Polar residues" evidence="1">
    <location>
        <begin position="488"/>
        <end position="503"/>
    </location>
</feature>
<accession>A0A0J7KTL5</accession>
<dbReference type="Proteomes" id="UP000036403">
    <property type="component" value="Unassembled WGS sequence"/>
</dbReference>
<feature type="region of interest" description="Disordered" evidence="1">
    <location>
        <begin position="560"/>
        <end position="603"/>
    </location>
</feature>
<dbReference type="GO" id="GO:0005634">
    <property type="term" value="C:nucleus"/>
    <property type="evidence" value="ECO:0007669"/>
    <property type="project" value="TreeGrafter"/>
</dbReference>
<dbReference type="EMBL" id="LBMM01003317">
    <property type="protein sequence ID" value="KMQ93666.1"/>
    <property type="molecule type" value="Genomic_DNA"/>
</dbReference>
<keyword evidence="5" id="KW-1185">Reference proteome</keyword>
<dbReference type="InterPro" id="IPR031703">
    <property type="entry name" value="Lipin_mid"/>
</dbReference>